<feature type="domain" description="Metalloprotease StcE beta-sandwich" evidence="5">
    <location>
        <begin position="679"/>
        <end position="740"/>
    </location>
</feature>
<dbReference type="Pfam" id="PF20944">
    <property type="entry name" value="StcE_b-sandwich"/>
    <property type="match status" value="3"/>
</dbReference>
<evidence type="ECO:0000256" key="2">
    <source>
        <dbReference type="ARBA" id="ARBA00022525"/>
    </source>
</evidence>
<dbReference type="EC" id="3.4.24.40" evidence="6"/>
<dbReference type="Gene3D" id="2.150.10.10">
    <property type="entry name" value="Serralysin-like metalloprotease, C-terminal"/>
    <property type="match status" value="1"/>
</dbReference>
<dbReference type="InterPro" id="IPR011049">
    <property type="entry name" value="Serralysin-like_metalloprot_C"/>
</dbReference>
<dbReference type="NCBIfam" id="TIGR03661">
    <property type="entry name" value="T1SS_VCA0849"/>
    <property type="match status" value="1"/>
</dbReference>
<feature type="domain" description="Metalloprotease StcE beta-sandwich" evidence="5">
    <location>
        <begin position="565"/>
        <end position="637"/>
    </location>
</feature>
<dbReference type="PRINTS" id="PR00313">
    <property type="entry name" value="CABNDNGRPT"/>
</dbReference>
<gene>
    <name evidence="6" type="primary">aprA_8</name>
    <name evidence="6" type="ORF">PFLU3_53980</name>
</gene>
<dbReference type="GO" id="GO:0005615">
    <property type="term" value="C:extracellular space"/>
    <property type="evidence" value="ECO:0007669"/>
    <property type="project" value="InterPro"/>
</dbReference>
<dbReference type="Proteomes" id="UP000032210">
    <property type="component" value="Unassembled WGS sequence"/>
</dbReference>
<organism evidence="6 7">
    <name type="scientific">Pseudomonas fluorescens</name>
    <dbReference type="NCBI Taxonomy" id="294"/>
    <lineage>
        <taxon>Bacteria</taxon>
        <taxon>Pseudomonadati</taxon>
        <taxon>Pseudomonadota</taxon>
        <taxon>Gammaproteobacteria</taxon>
        <taxon>Pseudomonadales</taxon>
        <taxon>Pseudomonadaceae</taxon>
        <taxon>Pseudomonas</taxon>
    </lineage>
</organism>
<dbReference type="GO" id="GO:0008237">
    <property type="term" value="F:metallopeptidase activity"/>
    <property type="evidence" value="ECO:0007669"/>
    <property type="project" value="InterPro"/>
</dbReference>
<comment type="caution">
    <text evidence="6">The sequence shown here is derived from an EMBL/GenBank/DDBJ whole genome shotgun (WGS) entry which is preliminary data.</text>
</comment>
<keyword evidence="3" id="KW-0677">Repeat</keyword>
<proteinExistence type="predicted"/>
<dbReference type="Gene3D" id="2.60.120.1230">
    <property type="match status" value="2"/>
</dbReference>
<accession>A0A0D0S0Y8</accession>
<evidence type="ECO:0000259" key="5">
    <source>
        <dbReference type="Pfam" id="PF20944"/>
    </source>
</evidence>
<dbReference type="InterPro" id="IPR024079">
    <property type="entry name" value="MetalloPept_cat_dom_sf"/>
</dbReference>
<evidence type="ECO:0000256" key="1">
    <source>
        <dbReference type="ARBA" id="ARBA00004613"/>
    </source>
</evidence>
<keyword evidence="6" id="KW-0378">Hydrolase</keyword>
<comment type="subcellular location">
    <subcellularLocation>
        <location evidence="1">Secreted</location>
    </subcellularLocation>
</comment>
<feature type="domain" description="Metalloprotease StcE beta-sandwich" evidence="5">
    <location>
        <begin position="770"/>
        <end position="833"/>
    </location>
</feature>
<dbReference type="Pfam" id="PF08548">
    <property type="entry name" value="Peptidase_M10_C"/>
    <property type="match status" value="1"/>
</dbReference>
<dbReference type="SUPFAM" id="SSF51120">
    <property type="entry name" value="beta-Roll"/>
    <property type="match status" value="1"/>
</dbReference>
<evidence type="ECO:0000256" key="3">
    <source>
        <dbReference type="ARBA" id="ARBA00022737"/>
    </source>
</evidence>
<protein>
    <submittedName>
        <fullName evidence="6">AprA_8 protein</fullName>
        <ecNumber evidence="6">3.4.24.40</ecNumber>
    </submittedName>
</protein>
<reference evidence="6 7" key="1">
    <citation type="submission" date="2015-01" db="EMBL/GenBank/DDBJ databases">
        <title>Genome sequence of the beneficial rhizobacterium Pseudomonas fluorescens 2-79.</title>
        <authorList>
            <person name="Thuermer A."/>
            <person name="Daniel R."/>
        </authorList>
    </citation>
    <scope>NUCLEOTIDE SEQUENCE [LARGE SCALE GENOMIC DNA]</scope>
    <source>
        <strain evidence="6 7">2-79</strain>
    </source>
</reference>
<dbReference type="AlphaFoldDB" id="A0A0D0S0Y8"/>
<dbReference type="PATRIC" id="fig|294.125.peg.5548"/>
<dbReference type="InterPro" id="IPR019960">
    <property type="entry name" value="T1SS_VCA0849"/>
</dbReference>
<keyword evidence="2" id="KW-0964">Secreted</keyword>
<dbReference type="InterPro" id="IPR013858">
    <property type="entry name" value="Peptidase_M10B_C"/>
</dbReference>
<sequence>MTLSMNLPTHAPQTIALPDSNTRPIAPLVNGKQSLSTEQAANLLIQRGLSDLNRDGTINILYEFFSPAKSENHTFHSPSAFNENQKDHTRRALQSWEDLANIRFTERPEPTALVEVQPVTEKYTRYDKRIVFANNDFNANTWNDEGWNAVGAVLDNTTEAPDYGHEHFKRGLLTRAIGNAIGLGTPLQIPTRSHIDATAKTLPGDTAFHTKDNLDYTIMSSHAGKNSHIGYESRTSSITESTYLKAREEVRPAAAMMHDIAAVQKIYGANLETRNTDTVYGFNSNTDRDLLSLNSAKDKPLFCVWDGGGNDTLDFSGFSQNQKINLYERSFSDVGGMKGNVSIARGVTLENAIGGTGDDLLIGNHVDNRLKGGAGADTLEGGNGADTFIYDHASDSAPDNPDLITDFSSGTDKIDLSGVLKSSGASNPAFVEGFTSKAGEIVLNYDAKSGRGSLAIDLTGNGQADLLIKTVGQIHPGDVLVSSQLQPPVAAISSQEPPLIHPAPAGLSKAFQPRQIRQNMMSPLSQAPTDDSVVKPDNVAYRLLPNIEFGPTASGSSRVPDTDSPITILSVRNGNWNRYIDMPEHPKDNDLVVINMTASDATKVIYDSLEGTQYLEIKPGEKRALRYSEYTDTWRLEPAGDETQWVGSKILLGSSHPLISLSSEGGQVFENGAWQNVPSQWRPEAILPSEAIDGDVLTVHSDLRFPIDIKTSDINDPTVWQLTKGDSIDFIYSAKTETWEMRRPTQQFYRAQALVNGVLPTPVYKRTYIEADEKNWRSSITLPTKGLREGQQVVVKSTADKNIKINTNQVSYTIGAGETATFRADKNGQWTREQPPYSYLGHLYMRQGLNHFARTGEWT</sequence>
<dbReference type="InterPro" id="IPR048990">
    <property type="entry name" value="StcE_b-sandwich"/>
</dbReference>
<dbReference type="EMBL" id="JXCQ01000103">
    <property type="protein sequence ID" value="KIR16028.1"/>
    <property type="molecule type" value="Genomic_DNA"/>
</dbReference>
<dbReference type="Gene3D" id="3.40.390.10">
    <property type="entry name" value="Collagenase (Catalytic Domain)"/>
    <property type="match status" value="1"/>
</dbReference>
<dbReference type="SUPFAM" id="SSF55486">
    <property type="entry name" value="Metalloproteases ('zincins'), catalytic domain"/>
    <property type="match status" value="1"/>
</dbReference>
<feature type="domain" description="Peptidase M10 serralysin C-terminal" evidence="4">
    <location>
        <begin position="269"/>
        <end position="475"/>
    </location>
</feature>
<evidence type="ECO:0000259" key="4">
    <source>
        <dbReference type="Pfam" id="PF08548"/>
    </source>
</evidence>
<evidence type="ECO:0000313" key="7">
    <source>
        <dbReference type="Proteomes" id="UP000032210"/>
    </source>
</evidence>
<dbReference type="GO" id="GO:0005509">
    <property type="term" value="F:calcium ion binding"/>
    <property type="evidence" value="ECO:0007669"/>
    <property type="project" value="InterPro"/>
</dbReference>
<name>A0A0D0S0Y8_PSEFL</name>
<evidence type="ECO:0000313" key="6">
    <source>
        <dbReference type="EMBL" id="KIR16028.1"/>
    </source>
</evidence>